<protein>
    <submittedName>
        <fullName evidence="1">Uncharacterized protein</fullName>
    </submittedName>
</protein>
<accession>A0AA35Q2K5</accession>
<evidence type="ECO:0000313" key="2">
    <source>
        <dbReference type="Proteomes" id="UP001160390"/>
    </source>
</evidence>
<dbReference type="Proteomes" id="UP001160390">
    <property type="component" value="Unassembled WGS sequence"/>
</dbReference>
<organism evidence="1 2">
    <name type="scientific">Clonostachys chloroleuca</name>
    <dbReference type="NCBI Taxonomy" id="1926264"/>
    <lineage>
        <taxon>Eukaryota</taxon>
        <taxon>Fungi</taxon>
        <taxon>Dikarya</taxon>
        <taxon>Ascomycota</taxon>
        <taxon>Pezizomycotina</taxon>
        <taxon>Sordariomycetes</taxon>
        <taxon>Hypocreomycetidae</taxon>
        <taxon>Hypocreales</taxon>
        <taxon>Bionectriaceae</taxon>
        <taxon>Clonostachys</taxon>
    </lineage>
</organism>
<proteinExistence type="predicted"/>
<reference evidence="1" key="1">
    <citation type="submission" date="2023-01" db="EMBL/GenBank/DDBJ databases">
        <authorList>
            <person name="Piombo E."/>
        </authorList>
    </citation>
    <scope>NUCLEOTIDE SEQUENCE</scope>
</reference>
<sequence>MAISPCSCARVGADMEPNFSLSLESMLSTFSNTGPRVLRTCTLTGDGERTKRGEMGWRRGLQDQGICRGRAIPARNEL</sequence>
<dbReference type="EMBL" id="CABFNP030001191">
    <property type="protein sequence ID" value="CAI6091666.1"/>
    <property type="molecule type" value="Genomic_DNA"/>
</dbReference>
<gene>
    <name evidence="1" type="ORF">CCHLO57077_00014713</name>
</gene>
<dbReference type="AlphaFoldDB" id="A0AA35Q2K5"/>
<keyword evidence="2" id="KW-1185">Reference proteome</keyword>
<comment type="caution">
    <text evidence="1">The sequence shown here is derived from an EMBL/GenBank/DDBJ whole genome shotgun (WGS) entry which is preliminary data.</text>
</comment>
<name>A0AA35Q2K5_9HYPO</name>
<evidence type="ECO:0000313" key="1">
    <source>
        <dbReference type="EMBL" id="CAI6091666.1"/>
    </source>
</evidence>